<dbReference type="Proteomes" id="UP000218209">
    <property type="component" value="Unassembled WGS sequence"/>
</dbReference>
<organism evidence="2 3">
    <name type="scientific">Porphyra umbilicalis</name>
    <name type="common">Purple laver</name>
    <name type="synonym">Red alga</name>
    <dbReference type="NCBI Taxonomy" id="2786"/>
    <lineage>
        <taxon>Eukaryota</taxon>
        <taxon>Rhodophyta</taxon>
        <taxon>Bangiophyceae</taxon>
        <taxon>Bangiales</taxon>
        <taxon>Bangiaceae</taxon>
        <taxon>Porphyra</taxon>
    </lineage>
</organism>
<evidence type="ECO:0000313" key="3">
    <source>
        <dbReference type="Proteomes" id="UP000218209"/>
    </source>
</evidence>
<accession>A0A1X6PCF5</accession>
<name>A0A1X6PCF5_PORUM</name>
<dbReference type="AlphaFoldDB" id="A0A1X6PCF5"/>
<dbReference type="EMBL" id="KV918810">
    <property type="protein sequence ID" value="OSX78547.1"/>
    <property type="molecule type" value="Genomic_DNA"/>
</dbReference>
<feature type="region of interest" description="Disordered" evidence="1">
    <location>
        <begin position="1"/>
        <end position="25"/>
    </location>
</feature>
<reference evidence="2 3" key="1">
    <citation type="submission" date="2017-03" db="EMBL/GenBank/DDBJ databases">
        <title>WGS assembly of Porphyra umbilicalis.</title>
        <authorList>
            <person name="Brawley S.H."/>
            <person name="Blouin N.A."/>
            <person name="Ficko-Blean E."/>
            <person name="Wheeler G.L."/>
            <person name="Lohr M."/>
            <person name="Goodson H.V."/>
            <person name="Jenkins J.W."/>
            <person name="Blaby-Haas C.E."/>
            <person name="Helliwell K.E."/>
            <person name="Chan C."/>
            <person name="Marriage T."/>
            <person name="Bhattacharya D."/>
            <person name="Klein A.S."/>
            <person name="Badis Y."/>
            <person name="Brodie J."/>
            <person name="Cao Y."/>
            <person name="Collen J."/>
            <person name="Dittami S.M."/>
            <person name="Gachon C.M."/>
            <person name="Green B.R."/>
            <person name="Karpowicz S."/>
            <person name="Kim J.W."/>
            <person name="Kudahl U."/>
            <person name="Lin S."/>
            <person name="Michel G."/>
            <person name="Mittag M."/>
            <person name="Olson B.J."/>
            <person name="Pangilinan J."/>
            <person name="Peng Y."/>
            <person name="Qiu H."/>
            <person name="Shu S."/>
            <person name="Singer J.T."/>
            <person name="Smith A.G."/>
            <person name="Sprecher B.N."/>
            <person name="Wagner V."/>
            <person name="Wang W."/>
            <person name="Wang Z.-Y."/>
            <person name="Yan J."/>
            <person name="Yarish C."/>
            <person name="Zoeuner-Riek S."/>
            <person name="Zhuang Y."/>
            <person name="Zou Y."/>
            <person name="Lindquist E.A."/>
            <person name="Grimwood J."/>
            <person name="Barry K."/>
            <person name="Rokhsar D.S."/>
            <person name="Schmutz J."/>
            <person name="Stiller J.W."/>
            <person name="Grossman A.R."/>
            <person name="Prochnik S.E."/>
        </authorList>
    </citation>
    <scope>NUCLEOTIDE SEQUENCE [LARGE SCALE GENOMIC DNA]</scope>
    <source>
        <strain evidence="2">4086291</strain>
    </source>
</reference>
<proteinExistence type="predicted"/>
<evidence type="ECO:0000256" key="1">
    <source>
        <dbReference type="SAM" id="MobiDB-lite"/>
    </source>
</evidence>
<sequence>MLTGTVPQEATRARGLAGPTAGDTITPAGEAHAISAGGERATALLTAQATRGGEVGLAGATSVAAAHVSVDSRLSGTCATAAALIGARRLVAVADARDAAEPAPMPPIRPADGSHQQAGAALDTVRPAIHSADGGSGLADATPGAFGPSVDVALATVIAATGTFDEAQWQSIVAIVSAHLVAEKPQTLRARSTNGRDLLYTRQTVSVKAVVGPRHARRPSLEESLATRALCRDNEEAMERVLGDVSRQTRDARILAVVPSAAIAALPTRLQTQFVVANSISYETWQRIRRFMGGPRSGLASAAVMRADGRAAFSEARHRVTSSALGATLASPRAAVEAMVADLVARNQFIDRLVAGRPAGEILLAFGLDKGGCQSSCKAIL</sequence>
<protein>
    <submittedName>
        <fullName evidence="2">Uncharacterized protein</fullName>
    </submittedName>
</protein>
<gene>
    <name evidence="2" type="ORF">BU14_0106s0013</name>
</gene>
<keyword evidence="3" id="KW-1185">Reference proteome</keyword>
<evidence type="ECO:0000313" key="2">
    <source>
        <dbReference type="EMBL" id="OSX78547.1"/>
    </source>
</evidence>